<evidence type="ECO:0000256" key="10">
    <source>
        <dbReference type="SAM" id="Phobius"/>
    </source>
</evidence>
<keyword evidence="4" id="KW-0349">Heme</keyword>
<dbReference type="GO" id="GO:0016705">
    <property type="term" value="F:oxidoreductase activity, acting on paired donors, with incorporation or reduction of molecular oxygen"/>
    <property type="evidence" value="ECO:0007669"/>
    <property type="project" value="InterPro"/>
</dbReference>
<evidence type="ECO:0000313" key="11">
    <source>
        <dbReference type="EMBL" id="CAA7409501.1"/>
    </source>
</evidence>
<dbReference type="GO" id="GO:0005506">
    <property type="term" value="F:iron ion binding"/>
    <property type="evidence" value="ECO:0007669"/>
    <property type="project" value="InterPro"/>
</dbReference>
<dbReference type="SUPFAM" id="SSF48264">
    <property type="entry name" value="Cytochrome P450"/>
    <property type="match status" value="1"/>
</dbReference>
<keyword evidence="10" id="KW-0812">Transmembrane</keyword>
<keyword evidence="10" id="KW-1133">Transmembrane helix</keyword>
<dbReference type="InterPro" id="IPR001128">
    <property type="entry name" value="Cyt_P450"/>
</dbReference>
<dbReference type="PANTHER" id="PTHR47943:SF8">
    <property type="entry name" value="CYTOCHROME P450"/>
    <property type="match status" value="1"/>
</dbReference>
<evidence type="ECO:0000313" key="12">
    <source>
        <dbReference type="Proteomes" id="UP000663760"/>
    </source>
</evidence>
<sequence>MKDLLPWATVVLLGFVSLFFIMKLFSYFQPKPSLPPSPMALPVIGHLHLIGYRVHQSFHKLSAILRPLLHVMLGSVPFIVASDAAAARDILREHEKCFVDRKAAETITRLTYEGRSFVFSPYGDYWRFMKKLELQWIRKEEVRKLLGLLYEKAERRQDVDFGAALKSLSNNVICQMTVGRSFCQTDGEVNQMMNIVEETMTVMGTPNVADFVGFCGNIDLQQLRRRADKVHCSFDNLMERILVEEENARKENPPKTAAAGAARCLQVLLDIHISKEGSTEKRMTREHINSLIHVTTRAKTTTILFSFLSGFHAGSLLGATDTTSVTVEWALAELRNHPTILRDARREIDTVVGLSRLVEESDVPNLPFLLAIVKETLRLHPAFPIFPRHSNAPCKARGYSIPADTRVAINVSAIGRDPTHWDNPLEFQPERFTASGRSFGVDDMSGSSLALPLIQTTLATVIQCFDMSVVGGVADMTEGHGATLTRAHRLVCTPKTRLTFLP</sequence>
<comment type="similarity">
    <text evidence="3">Belongs to the cytochrome P450 family.</text>
</comment>
<dbReference type="InterPro" id="IPR002401">
    <property type="entry name" value="Cyt_P450_E_grp-I"/>
</dbReference>
<evidence type="ECO:0000256" key="7">
    <source>
        <dbReference type="ARBA" id="ARBA00023004"/>
    </source>
</evidence>
<protein>
    <submittedName>
        <fullName evidence="11">Uncharacterized protein</fullName>
    </submittedName>
</protein>
<dbReference type="GO" id="GO:0016020">
    <property type="term" value="C:membrane"/>
    <property type="evidence" value="ECO:0007669"/>
    <property type="project" value="UniProtKB-SubCell"/>
</dbReference>
<evidence type="ECO:0000256" key="2">
    <source>
        <dbReference type="ARBA" id="ARBA00004370"/>
    </source>
</evidence>
<dbReference type="PANTHER" id="PTHR47943">
    <property type="entry name" value="CYTOCHROME P450 93A3-LIKE"/>
    <property type="match status" value="1"/>
</dbReference>
<feature type="transmembrane region" description="Helical" evidence="10">
    <location>
        <begin position="7"/>
        <end position="28"/>
    </location>
</feature>
<dbReference type="Gene3D" id="1.10.630.10">
    <property type="entry name" value="Cytochrome P450"/>
    <property type="match status" value="1"/>
</dbReference>
<comment type="subcellular location">
    <subcellularLocation>
        <location evidence="2">Membrane</location>
    </subcellularLocation>
</comment>
<dbReference type="PRINTS" id="PR00463">
    <property type="entry name" value="EP450I"/>
</dbReference>
<comment type="cofactor">
    <cofactor evidence="1">
        <name>heme</name>
        <dbReference type="ChEBI" id="CHEBI:30413"/>
    </cofactor>
</comment>
<dbReference type="InterPro" id="IPR036396">
    <property type="entry name" value="Cyt_P450_sf"/>
</dbReference>
<gene>
    <name evidence="11" type="ORF">SI8410_16020179</name>
</gene>
<dbReference type="Pfam" id="PF00067">
    <property type="entry name" value="p450"/>
    <property type="match status" value="1"/>
</dbReference>
<proteinExistence type="inferred from homology"/>
<reference evidence="11" key="1">
    <citation type="submission" date="2020-02" db="EMBL/GenBank/DDBJ databases">
        <authorList>
            <person name="Scholz U."/>
            <person name="Mascher M."/>
            <person name="Fiebig A."/>
        </authorList>
    </citation>
    <scope>NUCLEOTIDE SEQUENCE</scope>
</reference>
<evidence type="ECO:0000256" key="6">
    <source>
        <dbReference type="ARBA" id="ARBA00023002"/>
    </source>
</evidence>
<name>A0A7I8LHJ7_SPIIN</name>
<evidence type="ECO:0000256" key="3">
    <source>
        <dbReference type="ARBA" id="ARBA00010617"/>
    </source>
</evidence>
<dbReference type="OrthoDB" id="1103324at2759"/>
<dbReference type="AlphaFoldDB" id="A0A7I8LHJ7"/>
<dbReference type="EMBL" id="LR746279">
    <property type="protein sequence ID" value="CAA7409501.1"/>
    <property type="molecule type" value="Genomic_DNA"/>
</dbReference>
<dbReference type="PRINTS" id="PR00385">
    <property type="entry name" value="P450"/>
</dbReference>
<evidence type="ECO:0000256" key="9">
    <source>
        <dbReference type="ARBA" id="ARBA00023136"/>
    </source>
</evidence>
<keyword evidence="5" id="KW-0479">Metal-binding</keyword>
<accession>A0A7I8LHJ7</accession>
<dbReference type="Proteomes" id="UP000663760">
    <property type="component" value="Chromosome 16"/>
</dbReference>
<keyword evidence="7" id="KW-0408">Iron</keyword>
<keyword evidence="6" id="KW-0560">Oxidoreductase</keyword>
<keyword evidence="8" id="KW-0503">Monooxygenase</keyword>
<evidence type="ECO:0000256" key="4">
    <source>
        <dbReference type="ARBA" id="ARBA00022617"/>
    </source>
</evidence>
<evidence type="ECO:0000256" key="1">
    <source>
        <dbReference type="ARBA" id="ARBA00001971"/>
    </source>
</evidence>
<keyword evidence="12" id="KW-1185">Reference proteome</keyword>
<organism evidence="11 12">
    <name type="scientific">Spirodela intermedia</name>
    <name type="common">Intermediate duckweed</name>
    <dbReference type="NCBI Taxonomy" id="51605"/>
    <lineage>
        <taxon>Eukaryota</taxon>
        <taxon>Viridiplantae</taxon>
        <taxon>Streptophyta</taxon>
        <taxon>Embryophyta</taxon>
        <taxon>Tracheophyta</taxon>
        <taxon>Spermatophyta</taxon>
        <taxon>Magnoliopsida</taxon>
        <taxon>Liliopsida</taxon>
        <taxon>Araceae</taxon>
        <taxon>Lemnoideae</taxon>
        <taxon>Spirodela</taxon>
    </lineage>
</organism>
<evidence type="ECO:0000256" key="5">
    <source>
        <dbReference type="ARBA" id="ARBA00022723"/>
    </source>
</evidence>
<dbReference type="GO" id="GO:0004497">
    <property type="term" value="F:monooxygenase activity"/>
    <property type="evidence" value="ECO:0007669"/>
    <property type="project" value="UniProtKB-KW"/>
</dbReference>
<keyword evidence="9 10" id="KW-0472">Membrane</keyword>
<evidence type="ECO:0000256" key="8">
    <source>
        <dbReference type="ARBA" id="ARBA00023033"/>
    </source>
</evidence>
<dbReference type="GO" id="GO:0020037">
    <property type="term" value="F:heme binding"/>
    <property type="evidence" value="ECO:0007669"/>
    <property type="project" value="InterPro"/>
</dbReference>